<dbReference type="AlphaFoldDB" id="A0A380P701"/>
<dbReference type="GO" id="GO:0005886">
    <property type="term" value="C:plasma membrane"/>
    <property type="evidence" value="ECO:0007669"/>
    <property type="project" value="UniProtKB-SubCell"/>
</dbReference>
<dbReference type="CDD" id="cd06261">
    <property type="entry name" value="TM_PBP2"/>
    <property type="match status" value="1"/>
</dbReference>
<feature type="transmembrane region" description="Helical" evidence="7">
    <location>
        <begin position="263"/>
        <end position="286"/>
    </location>
</feature>
<protein>
    <submittedName>
        <fullName evidence="9">Binding-protein-dependent transport systems inner membrane component</fullName>
    </submittedName>
</protein>
<accession>A0A380P701</accession>
<dbReference type="GO" id="GO:0055085">
    <property type="term" value="P:transmembrane transport"/>
    <property type="evidence" value="ECO:0007669"/>
    <property type="project" value="InterPro"/>
</dbReference>
<organism evidence="9 10">
    <name type="scientific">Streptomyces griseus</name>
    <dbReference type="NCBI Taxonomy" id="1911"/>
    <lineage>
        <taxon>Bacteria</taxon>
        <taxon>Bacillati</taxon>
        <taxon>Actinomycetota</taxon>
        <taxon>Actinomycetes</taxon>
        <taxon>Kitasatosporales</taxon>
        <taxon>Streptomycetaceae</taxon>
        <taxon>Streptomyces</taxon>
    </lineage>
</organism>
<dbReference type="InterPro" id="IPR045621">
    <property type="entry name" value="BPD_transp_1_N"/>
</dbReference>
<dbReference type="RefSeq" id="WP_100454181.1">
    <property type="nucleotide sequence ID" value="NZ_UHID01000007.1"/>
</dbReference>
<evidence type="ECO:0000259" key="8">
    <source>
        <dbReference type="PROSITE" id="PS50928"/>
    </source>
</evidence>
<feature type="transmembrane region" description="Helical" evidence="7">
    <location>
        <begin position="21"/>
        <end position="43"/>
    </location>
</feature>
<keyword evidence="3" id="KW-1003">Cell membrane</keyword>
<dbReference type="GeneID" id="95071122"/>
<feature type="transmembrane region" description="Helical" evidence="7">
    <location>
        <begin position="112"/>
        <end position="135"/>
    </location>
</feature>
<dbReference type="Proteomes" id="UP000254150">
    <property type="component" value="Unassembled WGS sequence"/>
</dbReference>
<sequence length="328" mass="33632">MRAPAHLSGGRGTLWRFLGRRLALGAVVLGAVSVVVFAATGLATGDAASASLGPEATEEAVAARREELGLNRPAVVQYADWLLHAVGGDLGTSYVSGGSVMELVSSRAVNSLVLAGITMALLVPLAVGLGVWAGLRANRAADRSISLATLTLVSVPEFVTGAVLVLVFAVHLGWLPAVSLIGPGEGVLSNPQILVLPVATLLVGCIAHNTRLVRIGVAESTTSDAVVTARLNGVPERRIVLRYILPAALPPVIPLLARYTALLVGSALVAETLFGFPGLASVLVQASVGRDVPTVQAIGLLVAALTVLVNLAGDLLGVLLDPLRRLPR</sequence>
<comment type="similarity">
    <text evidence="7">Belongs to the binding-protein-dependent transport system permease family.</text>
</comment>
<feature type="transmembrane region" description="Helical" evidence="7">
    <location>
        <begin position="298"/>
        <end position="320"/>
    </location>
</feature>
<comment type="subcellular location">
    <subcellularLocation>
        <location evidence="1 7">Cell membrane</location>
        <topology evidence="1 7">Multi-pass membrane protein</topology>
    </subcellularLocation>
</comment>
<dbReference type="PANTHER" id="PTHR43163">
    <property type="entry name" value="DIPEPTIDE TRANSPORT SYSTEM PERMEASE PROTEIN DPPB-RELATED"/>
    <property type="match status" value="1"/>
</dbReference>
<name>A0A380P701_STRGR</name>
<evidence type="ECO:0000256" key="7">
    <source>
        <dbReference type="RuleBase" id="RU363032"/>
    </source>
</evidence>
<evidence type="ECO:0000313" key="10">
    <source>
        <dbReference type="Proteomes" id="UP000254150"/>
    </source>
</evidence>
<dbReference type="Pfam" id="PF00528">
    <property type="entry name" value="BPD_transp_1"/>
    <property type="match status" value="1"/>
</dbReference>
<dbReference type="SUPFAM" id="SSF161098">
    <property type="entry name" value="MetI-like"/>
    <property type="match status" value="1"/>
</dbReference>
<evidence type="ECO:0000256" key="1">
    <source>
        <dbReference type="ARBA" id="ARBA00004651"/>
    </source>
</evidence>
<keyword evidence="6 7" id="KW-0472">Membrane</keyword>
<dbReference type="InterPro" id="IPR000515">
    <property type="entry name" value="MetI-like"/>
</dbReference>
<dbReference type="PANTHER" id="PTHR43163:SF3">
    <property type="entry name" value="PEPTIDE ABC TRANSPORTER PERMEASE PROTEIN"/>
    <property type="match status" value="1"/>
</dbReference>
<feature type="domain" description="ABC transmembrane type-1" evidence="8">
    <location>
        <begin position="108"/>
        <end position="313"/>
    </location>
</feature>
<feature type="transmembrane region" description="Helical" evidence="7">
    <location>
        <begin position="192"/>
        <end position="210"/>
    </location>
</feature>
<evidence type="ECO:0000256" key="2">
    <source>
        <dbReference type="ARBA" id="ARBA00022448"/>
    </source>
</evidence>
<evidence type="ECO:0000256" key="3">
    <source>
        <dbReference type="ARBA" id="ARBA00022475"/>
    </source>
</evidence>
<reference evidence="9 10" key="1">
    <citation type="submission" date="2018-06" db="EMBL/GenBank/DDBJ databases">
        <authorList>
            <consortium name="Pathogen Informatics"/>
            <person name="Doyle S."/>
        </authorList>
    </citation>
    <scope>NUCLEOTIDE SEQUENCE [LARGE SCALE GENOMIC DNA]</scope>
    <source>
        <strain evidence="9 10">NCTC7807</strain>
    </source>
</reference>
<proteinExistence type="inferred from homology"/>
<evidence type="ECO:0000256" key="4">
    <source>
        <dbReference type="ARBA" id="ARBA00022692"/>
    </source>
</evidence>
<keyword evidence="2 7" id="KW-0813">Transport</keyword>
<keyword evidence="4 7" id="KW-0812">Transmembrane</keyword>
<dbReference type="EMBL" id="UHID01000007">
    <property type="protein sequence ID" value="SUP60657.1"/>
    <property type="molecule type" value="Genomic_DNA"/>
</dbReference>
<dbReference type="Pfam" id="PF19300">
    <property type="entry name" value="BPD_transp_1_N"/>
    <property type="match status" value="1"/>
</dbReference>
<dbReference type="PROSITE" id="PS50928">
    <property type="entry name" value="ABC_TM1"/>
    <property type="match status" value="1"/>
</dbReference>
<dbReference type="InterPro" id="IPR035906">
    <property type="entry name" value="MetI-like_sf"/>
</dbReference>
<evidence type="ECO:0000256" key="5">
    <source>
        <dbReference type="ARBA" id="ARBA00022989"/>
    </source>
</evidence>
<feature type="transmembrane region" description="Helical" evidence="7">
    <location>
        <begin position="147"/>
        <end position="172"/>
    </location>
</feature>
<evidence type="ECO:0000313" key="9">
    <source>
        <dbReference type="EMBL" id="SUP60657.1"/>
    </source>
</evidence>
<gene>
    <name evidence="9" type="primary">nikB_2</name>
    <name evidence="9" type="ORF">NCTC7807_04728</name>
</gene>
<keyword evidence="5 7" id="KW-1133">Transmembrane helix</keyword>
<evidence type="ECO:0000256" key="6">
    <source>
        <dbReference type="ARBA" id="ARBA00023136"/>
    </source>
</evidence>
<dbReference type="Gene3D" id="1.10.3720.10">
    <property type="entry name" value="MetI-like"/>
    <property type="match status" value="1"/>
</dbReference>